<dbReference type="Pfam" id="PF02518">
    <property type="entry name" value="HATPase_c"/>
    <property type="match status" value="1"/>
</dbReference>
<dbReference type="SUPFAM" id="SSF55781">
    <property type="entry name" value="GAF domain-like"/>
    <property type="match status" value="4"/>
</dbReference>
<dbReference type="InterPro" id="IPR036890">
    <property type="entry name" value="HATPase_C_sf"/>
</dbReference>
<organism evidence="2 3">
    <name type="scientific">Chlorogloeopsis fritschii PCC 6912</name>
    <dbReference type="NCBI Taxonomy" id="211165"/>
    <lineage>
        <taxon>Bacteria</taxon>
        <taxon>Bacillati</taxon>
        <taxon>Cyanobacteriota</taxon>
        <taxon>Cyanophyceae</taxon>
        <taxon>Nostocales</taxon>
        <taxon>Chlorogloeopsidaceae</taxon>
        <taxon>Chlorogloeopsis</taxon>
    </lineage>
</organism>
<gene>
    <name evidence="2" type="ORF">PCC6912_29560</name>
</gene>
<dbReference type="Pfam" id="PF01590">
    <property type="entry name" value="GAF"/>
    <property type="match status" value="2"/>
</dbReference>
<dbReference type="STRING" id="211165.GCA_000317285_02521"/>
<dbReference type="Gene3D" id="3.30.450.40">
    <property type="match status" value="4"/>
</dbReference>
<protein>
    <recommendedName>
        <fullName evidence="1">GAF domain-containing protein</fullName>
    </recommendedName>
</protein>
<dbReference type="Proteomes" id="UP000268857">
    <property type="component" value="Unassembled WGS sequence"/>
</dbReference>
<dbReference type="Gene3D" id="3.30.565.10">
    <property type="entry name" value="Histidine kinase-like ATPase, C-terminal domain"/>
    <property type="match status" value="1"/>
</dbReference>
<keyword evidence="3" id="KW-1185">Reference proteome</keyword>
<evidence type="ECO:0000313" key="2">
    <source>
        <dbReference type="EMBL" id="RUR80934.1"/>
    </source>
</evidence>
<dbReference type="RefSeq" id="WP_016876256.1">
    <property type="nucleotide sequence ID" value="NZ_AJLN01000070.1"/>
</dbReference>
<dbReference type="InterPro" id="IPR029016">
    <property type="entry name" value="GAF-like_dom_sf"/>
</dbReference>
<dbReference type="EMBL" id="RSCJ01000010">
    <property type="protein sequence ID" value="RUR80934.1"/>
    <property type="molecule type" value="Genomic_DNA"/>
</dbReference>
<dbReference type="AlphaFoldDB" id="A0A433NFG9"/>
<sequence>MRQPHNFTAADEQILSLGRVFQSLREEDNFDALIATTLSYLQEQFEYNLIWIALYDRLNHVLFGKGGITPSSDISYLKQRVVLNPGDLLEQVVIEQHPLGVPDLRAEIRAEGWQQLAQNFNIQGTIIAPISYKNRCLGLVLLGSQRWGYLLSGVTRAKLMMVLGELAAVLYEMEMNLQHKQTKRFDELLLPLLENLRTLNNLEQRLEALVEATHQFVLPARTRIYWFNREERYFWRRINNKNVNRGFLPKAQEAVTKITVNDLSDFYFALSLNEIVWIGEGRSSLQSNFTLKLLQRLQVRSLLAAPIICQKDLLGFLAVEATEPRIWAEADKNFIKGAAGLISLLAPSEETESTIQKIQAHAHITGHIAQGIYSDYQVQEILDNCATQILQQLAATRFLLLQYDPEQNNYQIFYQSHLHSHRLPLSNLDALKDVDWQLLLRATEGVAIENLEEDLRFFNWHPALIKNGVRSLVISNCAPNYPPHALLAIANETHRSWTTLEKELVQIVAQQLGVILRQRQLHQRTEQQQKILHSFQRCLRILEDSQGAKTQPLQQLEQTALEQIASILNCSLAVLIAWQSGENVAKIIPGVIANSHFEILTDTPLPLQTEALIQWAITTDGILALTVDDLPPTTRKWFNGAGIGQILVMALRTTPDHHPTGVVAIADHLERQWSEDCLRVTETLVYQMAWSRRWLQISQMLQSKTEELSLLNWYKHRRLEDLQRTVTQLLTQMQDLGIPDHEMTQMRYQQLLLQLDKTNASMKALLKLEVWQLQMSWETIPIARLLKRSLERVDNLVKQQKLWVGVHGLGQQQQAQESEQNHSLLPQSSLAIAGDVVKIELVLHELLIAACQRSTDGGRIDIWCRRSDQRLLEVSITDNGFIQPQLLTELTQNASKDLLASSGFEQSLALHLQICQKLMHQLGGELHIYQLPDGRAVSRLLLPLASNINPL</sequence>
<accession>A0A433NFG9</accession>
<evidence type="ECO:0000313" key="3">
    <source>
        <dbReference type="Proteomes" id="UP000268857"/>
    </source>
</evidence>
<name>A0A433NFG9_CHLFR</name>
<evidence type="ECO:0000259" key="1">
    <source>
        <dbReference type="SMART" id="SM00065"/>
    </source>
</evidence>
<feature type="domain" description="GAF" evidence="1">
    <location>
        <begin position="552"/>
        <end position="702"/>
    </location>
</feature>
<dbReference type="OrthoDB" id="567987at2"/>
<reference evidence="2 3" key="1">
    <citation type="journal article" date="2019" name="Genome Biol. Evol.">
        <title>Day and night: Metabolic profiles and evolutionary relationships of six axenic non-marine cyanobacteria.</title>
        <authorList>
            <person name="Will S.E."/>
            <person name="Henke P."/>
            <person name="Boedeker C."/>
            <person name="Huang S."/>
            <person name="Brinkmann H."/>
            <person name="Rohde M."/>
            <person name="Jarek M."/>
            <person name="Friedl T."/>
            <person name="Seufert S."/>
            <person name="Schumacher M."/>
            <person name="Overmann J."/>
            <person name="Neumann-Schaal M."/>
            <person name="Petersen J."/>
        </authorList>
    </citation>
    <scope>NUCLEOTIDE SEQUENCE [LARGE SCALE GENOMIC DNA]</scope>
    <source>
        <strain evidence="2 3">PCC 6912</strain>
    </source>
</reference>
<dbReference type="InterPro" id="IPR003018">
    <property type="entry name" value="GAF"/>
</dbReference>
<feature type="domain" description="GAF" evidence="1">
    <location>
        <begin position="377"/>
        <end position="526"/>
    </location>
</feature>
<dbReference type="SUPFAM" id="SSF55874">
    <property type="entry name" value="ATPase domain of HSP90 chaperone/DNA topoisomerase II/histidine kinase"/>
    <property type="match status" value="1"/>
</dbReference>
<feature type="domain" description="GAF" evidence="1">
    <location>
        <begin position="201"/>
        <end position="356"/>
    </location>
</feature>
<dbReference type="SMART" id="SM00065">
    <property type="entry name" value="GAF"/>
    <property type="match status" value="3"/>
</dbReference>
<dbReference type="InterPro" id="IPR003594">
    <property type="entry name" value="HATPase_dom"/>
</dbReference>
<proteinExistence type="predicted"/>
<comment type="caution">
    <text evidence="2">The sequence shown here is derived from an EMBL/GenBank/DDBJ whole genome shotgun (WGS) entry which is preliminary data.</text>
</comment>